<comment type="caution">
    <text evidence="2">The sequence shown here is derived from an EMBL/GenBank/DDBJ whole genome shotgun (WGS) entry which is preliminary data.</text>
</comment>
<dbReference type="RefSeq" id="WP_146108206.1">
    <property type="nucleotide sequence ID" value="NZ_CP154825.1"/>
</dbReference>
<dbReference type="GO" id="GO:0044550">
    <property type="term" value="P:secondary metabolite biosynthetic process"/>
    <property type="evidence" value="ECO:0007669"/>
    <property type="project" value="TreeGrafter"/>
</dbReference>
<dbReference type="InterPro" id="IPR000873">
    <property type="entry name" value="AMP-dep_synth/lig_dom"/>
</dbReference>
<dbReference type="PANTHER" id="PTHR45527:SF1">
    <property type="entry name" value="FATTY ACID SYNTHASE"/>
    <property type="match status" value="1"/>
</dbReference>
<dbReference type="SUPFAM" id="SSF56801">
    <property type="entry name" value="Acetyl-CoA synthetase-like"/>
    <property type="match status" value="1"/>
</dbReference>
<organism evidence="2 3">
    <name type="scientific">Actinokineospora auranticolor</name>
    <dbReference type="NCBI Taxonomy" id="155976"/>
    <lineage>
        <taxon>Bacteria</taxon>
        <taxon>Bacillati</taxon>
        <taxon>Actinomycetota</taxon>
        <taxon>Actinomycetes</taxon>
        <taxon>Pseudonocardiales</taxon>
        <taxon>Pseudonocardiaceae</taxon>
        <taxon>Actinokineospora</taxon>
    </lineage>
</organism>
<dbReference type="GO" id="GO:0005737">
    <property type="term" value="C:cytoplasm"/>
    <property type="evidence" value="ECO:0007669"/>
    <property type="project" value="TreeGrafter"/>
</dbReference>
<dbReference type="GO" id="GO:0031177">
    <property type="term" value="F:phosphopantetheine binding"/>
    <property type="evidence" value="ECO:0007669"/>
    <property type="project" value="TreeGrafter"/>
</dbReference>
<dbReference type="AlphaFoldDB" id="A0A2S6GJS5"/>
<proteinExistence type="predicted"/>
<name>A0A2S6GJS5_9PSEU</name>
<evidence type="ECO:0000259" key="1">
    <source>
        <dbReference type="Pfam" id="PF00501"/>
    </source>
</evidence>
<dbReference type="Pfam" id="PF00501">
    <property type="entry name" value="AMP-binding"/>
    <property type="match status" value="1"/>
</dbReference>
<dbReference type="GO" id="GO:0043041">
    <property type="term" value="P:amino acid activation for nonribosomal peptide biosynthetic process"/>
    <property type="evidence" value="ECO:0007669"/>
    <property type="project" value="TreeGrafter"/>
</dbReference>
<accession>A0A2S6GJS5</accession>
<gene>
    <name evidence="2" type="ORF">CLV40_114105</name>
</gene>
<evidence type="ECO:0000313" key="3">
    <source>
        <dbReference type="Proteomes" id="UP000239203"/>
    </source>
</evidence>
<evidence type="ECO:0000313" key="2">
    <source>
        <dbReference type="EMBL" id="PPK65453.1"/>
    </source>
</evidence>
<feature type="domain" description="AMP-dependent synthetase/ligase" evidence="1">
    <location>
        <begin position="154"/>
        <end position="235"/>
    </location>
</feature>
<dbReference type="PANTHER" id="PTHR45527">
    <property type="entry name" value="NONRIBOSOMAL PEPTIDE SYNTHETASE"/>
    <property type="match status" value="1"/>
</dbReference>
<sequence length="501" mass="53066">MQAISVDDLELARSAGRVGRAPAAFLAAVFGAAIGRHGGADSTVAAPVDWRVPFRDYLSTLDVPAEAPEAVWSEAKIRLVATHVEPVWVLELDHTLPAAYADGLLDSLHGALARVVADPDTPLADLFTDASAEQSRAADELWFRPPVWHLVGWLRRTAERRADSVAVEENGSRLTYRNLEEAVRATTAVLRARGARADDVVGLATDTLTDTVTTLLAVLRIGARYLLLPPTNHGDPLRRTGCRVVVGAAPPDGDDHPAGVTLLSPDDLIGAAGPLAEGERPQRAGGYLAPVDGGYVAMSAEPLFNLTAWQLVSLSMDHDSRVLASPGVDPGALFREVVPTLAVGGTVIARDRTPLAAQVVADRVTHVHLRDGVELPGIPLGHLRHVCVTGGEPGPDARVVRLFARPETQVALTARDGAALGRPITGVTAQVVDRTGHLAPPGVPGDLHLGGRCVADGYLADPGRTDDRFTPDPHGPAGARRFRTGLRVRWDDHGDLVRVPD</sequence>
<dbReference type="InterPro" id="IPR042099">
    <property type="entry name" value="ANL_N_sf"/>
</dbReference>
<protein>
    <submittedName>
        <fullName evidence="2">AMP-binding enzyme</fullName>
    </submittedName>
</protein>
<dbReference type="EMBL" id="PTIX01000014">
    <property type="protein sequence ID" value="PPK65453.1"/>
    <property type="molecule type" value="Genomic_DNA"/>
</dbReference>
<dbReference type="Proteomes" id="UP000239203">
    <property type="component" value="Unassembled WGS sequence"/>
</dbReference>
<keyword evidence="3" id="KW-1185">Reference proteome</keyword>
<dbReference type="OrthoDB" id="2472181at2"/>
<reference evidence="2 3" key="1">
    <citation type="submission" date="2018-02" db="EMBL/GenBank/DDBJ databases">
        <title>Genomic Encyclopedia of Archaeal and Bacterial Type Strains, Phase II (KMG-II): from individual species to whole genera.</title>
        <authorList>
            <person name="Goeker M."/>
        </authorList>
    </citation>
    <scope>NUCLEOTIDE SEQUENCE [LARGE SCALE GENOMIC DNA]</scope>
    <source>
        <strain evidence="2 3">YU 961-1</strain>
    </source>
</reference>
<dbReference type="Gene3D" id="3.40.50.12780">
    <property type="entry name" value="N-terminal domain of ligase-like"/>
    <property type="match status" value="2"/>
</dbReference>